<dbReference type="EMBL" id="CAEZXL010000080">
    <property type="protein sequence ID" value="CAB4686800.1"/>
    <property type="molecule type" value="Genomic_DNA"/>
</dbReference>
<reference evidence="2" key="1">
    <citation type="submission" date="2020-05" db="EMBL/GenBank/DDBJ databases">
        <authorList>
            <person name="Chiriac C."/>
            <person name="Salcher M."/>
            <person name="Ghai R."/>
            <person name="Kavagutti S V."/>
        </authorList>
    </citation>
    <scope>NUCLEOTIDE SEQUENCE</scope>
</reference>
<proteinExistence type="predicted"/>
<sequence length="163" mass="17317">MRIQIGVVLALAAVFISPTSHAEEALDLPIEGLVSSDVIRQYLGPETPYSSGHRGIDLPAELGTQIVSPATGMVSFVGQVGYRNLISIQFGSSNTASLEPVCSELTEGMTVTIGEPIGVLCDAAPEYEWHCPSYCLHFGTRNEQGYFSPLALIGGLPPSRLVP</sequence>
<dbReference type="Pfam" id="PF01551">
    <property type="entry name" value="Peptidase_M23"/>
    <property type="match status" value="1"/>
</dbReference>
<protein>
    <submittedName>
        <fullName evidence="2">Unannotated protein</fullName>
    </submittedName>
</protein>
<name>A0A6J6NJG9_9ZZZZ</name>
<evidence type="ECO:0000313" key="2">
    <source>
        <dbReference type="EMBL" id="CAB4686800.1"/>
    </source>
</evidence>
<dbReference type="AlphaFoldDB" id="A0A6J6NJG9"/>
<dbReference type="InterPro" id="IPR016047">
    <property type="entry name" value="M23ase_b-sheet_dom"/>
</dbReference>
<accession>A0A6J6NJG9</accession>
<dbReference type="SUPFAM" id="SSF51261">
    <property type="entry name" value="Duplicated hybrid motif"/>
    <property type="match status" value="1"/>
</dbReference>
<organism evidence="2">
    <name type="scientific">freshwater metagenome</name>
    <dbReference type="NCBI Taxonomy" id="449393"/>
    <lineage>
        <taxon>unclassified sequences</taxon>
        <taxon>metagenomes</taxon>
        <taxon>ecological metagenomes</taxon>
    </lineage>
</organism>
<dbReference type="CDD" id="cd12797">
    <property type="entry name" value="M23_peptidase"/>
    <property type="match status" value="1"/>
</dbReference>
<feature type="domain" description="M23ase beta-sheet core" evidence="1">
    <location>
        <begin position="52"/>
        <end position="146"/>
    </location>
</feature>
<dbReference type="InterPro" id="IPR011055">
    <property type="entry name" value="Dup_hybrid_motif"/>
</dbReference>
<dbReference type="Gene3D" id="2.70.70.10">
    <property type="entry name" value="Glucose Permease (Domain IIA)"/>
    <property type="match status" value="1"/>
</dbReference>
<evidence type="ECO:0000259" key="1">
    <source>
        <dbReference type="Pfam" id="PF01551"/>
    </source>
</evidence>
<gene>
    <name evidence="2" type="ORF">UFOPK2373_00564</name>
</gene>